<dbReference type="Proteomes" id="UP001314170">
    <property type="component" value="Unassembled WGS sequence"/>
</dbReference>
<dbReference type="PANTHER" id="PTHR47303">
    <property type="match status" value="1"/>
</dbReference>
<evidence type="ECO:0000256" key="1">
    <source>
        <dbReference type="PROSITE-ProRule" id="PRU00023"/>
    </source>
</evidence>
<feature type="repeat" description="ANK" evidence="1">
    <location>
        <begin position="187"/>
        <end position="219"/>
    </location>
</feature>
<dbReference type="InterPro" id="IPR025314">
    <property type="entry name" value="DUF4219"/>
</dbReference>
<evidence type="ECO:0000259" key="2">
    <source>
        <dbReference type="Pfam" id="PF13961"/>
    </source>
</evidence>
<sequence>MASAIVPEILGKDNYDDWSVCMKNYLLAQDLWDIIKGPNSTEPPDQAVSVAEFNAWMKKNATALHAIQISCRPDIYSEIRKAGSAETAKTAWDTLLKNSFRNPFVFETEGLVDSEYTGAPELVEYITGGDWHSVESFLGDHPDVINEKITSTGDTALHVATLAGKVEIVRKLVESMSREALAIQDVDGRTPLHHAATKGITTMARYMVEKNENLVAITDNWRLIPVILACGSARRDMTVYLLSKTPSHLLSEENGSALLQCAIASKMFGKSVALPH</sequence>
<dbReference type="SMART" id="SM00248">
    <property type="entry name" value="ANK"/>
    <property type="match status" value="2"/>
</dbReference>
<protein>
    <recommendedName>
        <fullName evidence="2">DUF4219 domain-containing protein</fullName>
    </recommendedName>
</protein>
<dbReference type="EMBL" id="CAWUPB010001157">
    <property type="protein sequence ID" value="CAK7339091.1"/>
    <property type="molecule type" value="Genomic_DNA"/>
</dbReference>
<accession>A0AAV1RQX4</accession>
<dbReference type="PROSITE" id="PS50088">
    <property type="entry name" value="ANK_REPEAT"/>
    <property type="match status" value="2"/>
</dbReference>
<dbReference type="Pfam" id="PF12796">
    <property type="entry name" value="Ank_2"/>
    <property type="match status" value="1"/>
</dbReference>
<reference evidence="3 4" key="1">
    <citation type="submission" date="2024-01" db="EMBL/GenBank/DDBJ databases">
        <authorList>
            <person name="Waweru B."/>
        </authorList>
    </citation>
    <scope>NUCLEOTIDE SEQUENCE [LARGE SCALE GENOMIC DNA]</scope>
</reference>
<organism evidence="3 4">
    <name type="scientific">Dovyalis caffra</name>
    <dbReference type="NCBI Taxonomy" id="77055"/>
    <lineage>
        <taxon>Eukaryota</taxon>
        <taxon>Viridiplantae</taxon>
        <taxon>Streptophyta</taxon>
        <taxon>Embryophyta</taxon>
        <taxon>Tracheophyta</taxon>
        <taxon>Spermatophyta</taxon>
        <taxon>Magnoliopsida</taxon>
        <taxon>eudicotyledons</taxon>
        <taxon>Gunneridae</taxon>
        <taxon>Pentapetalae</taxon>
        <taxon>rosids</taxon>
        <taxon>fabids</taxon>
        <taxon>Malpighiales</taxon>
        <taxon>Salicaceae</taxon>
        <taxon>Flacourtieae</taxon>
        <taxon>Dovyalis</taxon>
    </lineage>
</organism>
<dbReference type="SUPFAM" id="SSF48403">
    <property type="entry name" value="Ankyrin repeat"/>
    <property type="match status" value="1"/>
</dbReference>
<dbReference type="Pfam" id="PF13961">
    <property type="entry name" value="DUF4219"/>
    <property type="match status" value="1"/>
</dbReference>
<dbReference type="InterPro" id="IPR002110">
    <property type="entry name" value="Ankyrin_rpt"/>
</dbReference>
<proteinExistence type="predicted"/>
<feature type="repeat" description="ANK" evidence="1">
    <location>
        <begin position="152"/>
        <end position="174"/>
    </location>
</feature>
<keyword evidence="4" id="KW-1185">Reference proteome</keyword>
<evidence type="ECO:0000313" key="4">
    <source>
        <dbReference type="Proteomes" id="UP001314170"/>
    </source>
</evidence>
<keyword evidence="1" id="KW-0040">ANK repeat</keyword>
<gene>
    <name evidence="3" type="ORF">DCAF_LOCUS14139</name>
</gene>
<dbReference type="Gene3D" id="1.25.40.20">
    <property type="entry name" value="Ankyrin repeat-containing domain"/>
    <property type="match status" value="1"/>
</dbReference>
<comment type="caution">
    <text evidence="3">The sequence shown here is derived from an EMBL/GenBank/DDBJ whole genome shotgun (WGS) entry which is preliminary data.</text>
</comment>
<evidence type="ECO:0000313" key="3">
    <source>
        <dbReference type="EMBL" id="CAK7339091.1"/>
    </source>
</evidence>
<name>A0AAV1RQX4_9ROSI</name>
<dbReference type="PROSITE" id="PS50297">
    <property type="entry name" value="ANK_REP_REGION"/>
    <property type="match status" value="2"/>
</dbReference>
<dbReference type="PANTHER" id="PTHR47303:SF1">
    <property type="entry name" value="NF-KAPPA-B INHIBITOR BETA"/>
    <property type="match status" value="1"/>
</dbReference>
<dbReference type="AlphaFoldDB" id="A0AAV1RQX4"/>
<dbReference type="InterPro" id="IPR036770">
    <property type="entry name" value="Ankyrin_rpt-contain_sf"/>
</dbReference>
<feature type="domain" description="DUF4219" evidence="2">
    <location>
        <begin position="10"/>
        <end position="35"/>
    </location>
</feature>